<protein>
    <submittedName>
        <fullName evidence="1">Uncharacterized protein</fullName>
    </submittedName>
</protein>
<dbReference type="EMBL" id="LT991976">
    <property type="protein sequence ID" value="SPK72640.1"/>
    <property type="molecule type" value="Genomic_DNA"/>
</dbReference>
<gene>
    <name evidence="1" type="ORF">CT19425_80018</name>
</gene>
<reference evidence="1 2" key="1">
    <citation type="submission" date="2018-01" db="EMBL/GenBank/DDBJ databases">
        <authorList>
            <person name="Gaut B.S."/>
            <person name="Morton B.R."/>
            <person name="Clegg M.T."/>
            <person name="Duvall M.R."/>
        </authorList>
    </citation>
    <scope>NUCLEOTIDE SEQUENCE [LARGE SCALE GENOMIC DNA]</scope>
    <source>
        <strain evidence="1">Cupriavidus taiwanensis LMG 19425</strain>
    </source>
</reference>
<proteinExistence type="predicted"/>
<evidence type="ECO:0000313" key="2">
    <source>
        <dbReference type="Proteomes" id="UP000255505"/>
    </source>
</evidence>
<dbReference type="AlphaFoldDB" id="A0A375IEZ8"/>
<organism evidence="1 2">
    <name type="scientific">Cupriavidus taiwanensis</name>
    <dbReference type="NCBI Taxonomy" id="164546"/>
    <lineage>
        <taxon>Bacteria</taxon>
        <taxon>Pseudomonadati</taxon>
        <taxon>Pseudomonadota</taxon>
        <taxon>Betaproteobacteria</taxon>
        <taxon>Burkholderiales</taxon>
        <taxon>Burkholderiaceae</taxon>
        <taxon>Cupriavidus</taxon>
    </lineage>
</organism>
<dbReference type="Proteomes" id="UP000255505">
    <property type="component" value="Chromosome I"/>
</dbReference>
<sequence>MRRATLGFVLFLRRLIPHSTRTVSVTFNTSGRNFHFADTRRLGTFIGCSATRAGSRPANVRPQNRFRAGAARPSFARITRC</sequence>
<evidence type="ECO:0000313" key="1">
    <source>
        <dbReference type="EMBL" id="SPK72640.1"/>
    </source>
</evidence>
<name>A0A375IEZ8_9BURK</name>
<accession>A0A375IEZ8</accession>